<dbReference type="Pfam" id="PF00583">
    <property type="entry name" value="Acetyltransf_1"/>
    <property type="match status" value="1"/>
</dbReference>
<evidence type="ECO:0000259" key="1">
    <source>
        <dbReference type="PROSITE" id="PS51186"/>
    </source>
</evidence>
<dbReference type="InterPro" id="IPR000182">
    <property type="entry name" value="GNAT_dom"/>
</dbReference>
<organism evidence="2 3">
    <name type="scientific">Mobilitalea sibirica</name>
    <dbReference type="NCBI Taxonomy" id="1462919"/>
    <lineage>
        <taxon>Bacteria</taxon>
        <taxon>Bacillati</taxon>
        <taxon>Bacillota</taxon>
        <taxon>Clostridia</taxon>
        <taxon>Lachnospirales</taxon>
        <taxon>Lachnospiraceae</taxon>
        <taxon>Mobilitalea</taxon>
    </lineage>
</organism>
<dbReference type="RefSeq" id="WP_197659949.1">
    <property type="nucleotide sequence ID" value="NZ_JAEAGR010000002.1"/>
</dbReference>
<comment type="caution">
    <text evidence="2">The sequence shown here is derived from an EMBL/GenBank/DDBJ whole genome shotgun (WGS) entry which is preliminary data.</text>
</comment>
<dbReference type="SUPFAM" id="SSF55729">
    <property type="entry name" value="Acyl-CoA N-acyltransferases (Nat)"/>
    <property type="match status" value="1"/>
</dbReference>
<evidence type="ECO:0000313" key="3">
    <source>
        <dbReference type="Proteomes" id="UP000623269"/>
    </source>
</evidence>
<dbReference type="EMBL" id="JAEAGR010000002">
    <property type="protein sequence ID" value="MBH1939716.1"/>
    <property type="molecule type" value="Genomic_DNA"/>
</dbReference>
<feature type="domain" description="N-acetyltransferase" evidence="1">
    <location>
        <begin position="13"/>
        <end position="171"/>
    </location>
</feature>
<dbReference type="CDD" id="cd04301">
    <property type="entry name" value="NAT_SF"/>
    <property type="match status" value="1"/>
</dbReference>
<protein>
    <submittedName>
        <fullName evidence="2">GNAT family N-acetyltransferase</fullName>
    </submittedName>
</protein>
<dbReference type="AlphaFoldDB" id="A0A8J7HA93"/>
<dbReference type="InterPro" id="IPR016181">
    <property type="entry name" value="Acyl_CoA_acyltransferase"/>
</dbReference>
<keyword evidence="3" id="KW-1185">Reference proteome</keyword>
<dbReference type="GO" id="GO:0016747">
    <property type="term" value="F:acyltransferase activity, transferring groups other than amino-acyl groups"/>
    <property type="evidence" value="ECO:0007669"/>
    <property type="project" value="InterPro"/>
</dbReference>
<reference evidence="2" key="1">
    <citation type="submission" date="2020-12" db="EMBL/GenBank/DDBJ databases">
        <title>M. sibirica DSM 26468T genome.</title>
        <authorList>
            <person name="Thieme N."/>
            <person name="Rettenmaier R."/>
            <person name="Zverlov V."/>
            <person name="Liebl W."/>
        </authorList>
    </citation>
    <scope>NUCLEOTIDE SEQUENCE</scope>
    <source>
        <strain evidence="2">DSM 26468</strain>
    </source>
</reference>
<name>A0A8J7HA93_9FIRM</name>
<sequence length="172" mass="19845">MIYSFGGVKISNFNIRKINSNELHLLENFLYEAIFQRDETRLIPRDVINQPEVRVFIEDFGKPDDYCLVADIKGKVVGAVWARILSGEVKGFGNIDDQTPEFAISLYKEYRNIGIGTALMQDMLKLLKEQGYKRTSLAVQKDNYAVRMYQKVGFEIIKELEEEYLMVCNLAT</sequence>
<dbReference type="PANTHER" id="PTHR43617:SF34">
    <property type="entry name" value="PUTATIVE-RELATED"/>
    <property type="match status" value="1"/>
</dbReference>
<evidence type="ECO:0000313" key="2">
    <source>
        <dbReference type="EMBL" id="MBH1939716.1"/>
    </source>
</evidence>
<proteinExistence type="predicted"/>
<gene>
    <name evidence="2" type="ORF">I5677_02260</name>
</gene>
<dbReference type="PANTHER" id="PTHR43617">
    <property type="entry name" value="L-AMINO ACID N-ACETYLTRANSFERASE"/>
    <property type="match status" value="1"/>
</dbReference>
<dbReference type="InterPro" id="IPR050276">
    <property type="entry name" value="MshD_Acetyltransferase"/>
</dbReference>
<dbReference type="PROSITE" id="PS51186">
    <property type="entry name" value="GNAT"/>
    <property type="match status" value="1"/>
</dbReference>
<dbReference type="Proteomes" id="UP000623269">
    <property type="component" value="Unassembled WGS sequence"/>
</dbReference>
<dbReference type="Gene3D" id="3.40.630.30">
    <property type="match status" value="1"/>
</dbReference>
<accession>A0A8J7HA93</accession>